<dbReference type="SMART" id="SM00262">
    <property type="entry name" value="GEL"/>
    <property type="match status" value="3"/>
</dbReference>
<organism evidence="2 3">
    <name type="scientific">Rotaria sordida</name>
    <dbReference type="NCBI Taxonomy" id="392033"/>
    <lineage>
        <taxon>Eukaryota</taxon>
        <taxon>Metazoa</taxon>
        <taxon>Spiralia</taxon>
        <taxon>Gnathifera</taxon>
        <taxon>Rotifera</taxon>
        <taxon>Eurotatoria</taxon>
        <taxon>Bdelloidea</taxon>
        <taxon>Philodinida</taxon>
        <taxon>Philodinidae</taxon>
        <taxon>Rotaria</taxon>
    </lineage>
</organism>
<dbReference type="InterPro" id="IPR029006">
    <property type="entry name" value="ADF-H/Gelsolin-like_dom_sf"/>
</dbReference>
<dbReference type="GO" id="GO:0008154">
    <property type="term" value="P:actin polymerization or depolymerization"/>
    <property type="evidence" value="ECO:0007669"/>
    <property type="project" value="TreeGrafter"/>
</dbReference>
<feature type="domain" description="Gelsolin-like" evidence="1">
    <location>
        <begin position="191"/>
        <end position="233"/>
    </location>
</feature>
<accession>A0A819YYB2</accession>
<dbReference type="PANTHER" id="PTHR11977:SF45">
    <property type="entry name" value="SUPERVILLIN"/>
    <property type="match status" value="1"/>
</dbReference>
<dbReference type="GO" id="GO:0005546">
    <property type="term" value="F:phosphatidylinositol-4,5-bisphosphate binding"/>
    <property type="evidence" value="ECO:0007669"/>
    <property type="project" value="TreeGrafter"/>
</dbReference>
<dbReference type="EMBL" id="CAJOBD010011324">
    <property type="protein sequence ID" value="CAF4165812.1"/>
    <property type="molecule type" value="Genomic_DNA"/>
</dbReference>
<dbReference type="Proteomes" id="UP000663836">
    <property type="component" value="Unassembled WGS sequence"/>
</dbReference>
<dbReference type="AlphaFoldDB" id="A0A819YYB2"/>
<name>A0A819YYB2_9BILA</name>
<dbReference type="InterPro" id="IPR007123">
    <property type="entry name" value="Gelsolin-like_dom"/>
</dbReference>
<dbReference type="Gene3D" id="3.40.20.10">
    <property type="entry name" value="Severin"/>
    <property type="match status" value="4"/>
</dbReference>
<dbReference type="InterPro" id="IPR007122">
    <property type="entry name" value="Villin/Gelsolin"/>
</dbReference>
<dbReference type="PANTHER" id="PTHR11977">
    <property type="entry name" value="VILLIN"/>
    <property type="match status" value="1"/>
</dbReference>
<sequence>MKIAENAGVAQEALAALATTENFAEINLRKIDQSPVAKFGFEPYKELMLILIKGRRQCSLHLVNPIYESINEGDCYLLITPLKVFAWLGRYANTLEKTKTTDLIDYLKQNRDFGLRNEVKYFILDQAKDDTENDSHAEFRDILQGEIDDYKSINYVIDDDFYETNINELNRIYRVENDLLMPLDDLCFHSLSIKILDSNEVFVFDFGSELYIWNGKYADKIKRNMGLQLAQQLWNDIYDYSECIINPFDPLDDKNEQTSQIDTKRPAWCIFGKQNQNVETLLFKGKFYDWPSNFQEIKSVLDVGTNLNKPSSTQRPPSIVETLKPADVYKMLVKQNNPVNMILEQINTGRGRYWYDSIEMRGHHVQTIGLNVWHLSENERHELSKTSYGQFYSDDVYIVRWKYKLIPIGNDNTLERKTDISRDRIAYWIWQGINASPNEKGLSALMAILLNEEKGPHIHVIQEHEEAAFLQLFDGTFTIHMGKRNQLKPKKTPWRLYVFLGEIDVETHWWELNVNSANLRSRTSFLLINNIENLMLLWHGYGTTDEQQILASKSAMKLRERCSEEFHFDGQTEDIEFFEMEEGDEIELFWDGINERNHERRYYSLLN</sequence>
<dbReference type="Pfam" id="PF00626">
    <property type="entry name" value="Gelsolin"/>
    <property type="match status" value="2"/>
</dbReference>
<comment type="caution">
    <text evidence="2">The sequence shown here is derived from an EMBL/GenBank/DDBJ whole genome shotgun (WGS) entry which is preliminary data.</text>
</comment>
<dbReference type="GO" id="GO:0051016">
    <property type="term" value="P:barbed-end actin filament capping"/>
    <property type="evidence" value="ECO:0007669"/>
    <property type="project" value="TreeGrafter"/>
</dbReference>
<feature type="domain" description="Gelsolin-like" evidence="1">
    <location>
        <begin position="67"/>
        <end position="108"/>
    </location>
</feature>
<dbReference type="GO" id="GO:0051015">
    <property type="term" value="F:actin filament binding"/>
    <property type="evidence" value="ECO:0007669"/>
    <property type="project" value="InterPro"/>
</dbReference>
<evidence type="ECO:0000313" key="2">
    <source>
        <dbReference type="EMBL" id="CAF4165812.1"/>
    </source>
</evidence>
<dbReference type="GO" id="GO:0005737">
    <property type="term" value="C:cytoplasm"/>
    <property type="evidence" value="ECO:0007669"/>
    <property type="project" value="TreeGrafter"/>
</dbReference>
<evidence type="ECO:0000313" key="3">
    <source>
        <dbReference type="Proteomes" id="UP000663836"/>
    </source>
</evidence>
<protein>
    <recommendedName>
        <fullName evidence="1">Gelsolin-like domain-containing protein</fullName>
    </recommendedName>
</protein>
<dbReference type="SUPFAM" id="SSF55753">
    <property type="entry name" value="Actin depolymerizing proteins"/>
    <property type="match status" value="4"/>
</dbReference>
<feature type="non-terminal residue" evidence="2">
    <location>
        <position position="1"/>
    </location>
</feature>
<dbReference type="GO" id="GO:0015629">
    <property type="term" value="C:actin cytoskeleton"/>
    <property type="evidence" value="ECO:0007669"/>
    <property type="project" value="TreeGrafter"/>
</dbReference>
<gene>
    <name evidence="2" type="ORF">JBS370_LOCUS34747</name>
</gene>
<reference evidence="2" key="1">
    <citation type="submission" date="2021-02" db="EMBL/GenBank/DDBJ databases">
        <authorList>
            <person name="Nowell W R."/>
        </authorList>
    </citation>
    <scope>NUCLEOTIDE SEQUENCE</scope>
</reference>
<dbReference type="GO" id="GO:0051014">
    <property type="term" value="P:actin filament severing"/>
    <property type="evidence" value="ECO:0007669"/>
    <property type="project" value="TreeGrafter"/>
</dbReference>
<proteinExistence type="predicted"/>
<evidence type="ECO:0000259" key="1">
    <source>
        <dbReference type="Pfam" id="PF00626"/>
    </source>
</evidence>